<reference evidence="1" key="1">
    <citation type="submission" date="2020-09" db="EMBL/GenBank/DDBJ databases">
        <title>Genome-Enabled Discovery of Anthraquinone Biosynthesis in Senna tora.</title>
        <authorList>
            <person name="Kang S.-H."/>
            <person name="Pandey R.P."/>
            <person name="Lee C.-M."/>
            <person name="Sim J.-S."/>
            <person name="Jeong J.-T."/>
            <person name="Choi B.-S."/>
            <person name="Jung M."/>
            <person name="Ginzburg D."/>
            <person name="Zhao K."/>
            <person name="Won S.Y."/>
            <person name="Oh T.-J."/>
            <person name="Yu Y."/>
            <person name="Kim N.-H."/>
            <person name="Lee O.R."/>
            <person name="Lee T.-H."/>
            <person name="Bashyal P."/>
            <person name="Kim T.-S."/>
            <person name="Lee W.-H."/>
            <person name="Kawkins C."/>
            <person name="Kim C.-K."/>
            <person name="Kim J.S."/>
            <person name="Ahn B.O."/>
            <person name="Rhee S.Y."/>
            <person name="Sohng J.K."/>
        </authorList>
    </citation>
    <scope>NUCLEOTIDE SEQUENCE</scope>
    <source>
        <tissue evidence="1">Leaf</tissue>
    </source>
</reference>
<dbReference type="AlphaFoldDB" id="A0A834WLL7"/>
<accession>A0A834WLL7</accession>
<dbReference type="Proteomes" id="UP000634136">
    <property type="component" value="Unassembled WGS sequence"/>
</dbReference>
<keyword evidence="2" id="KW-1185">Reference proteome</keyword>
<sequence>MANHGRVSENFTNYEAKDLLRNGLDAGIGVVKAWEERGSCLNLFRTKNRDRILETFTNYEAEDLLRNGFDVPIGVVKASEER</sequence>
<comment type="caution">
    <text evidence="1">The sequence shown here is derived from an EMBL/GenBank/DDBJ whole genome shotgun (WGS) entry which is preliminary data.</text>
</comment>
<name>A0A834WLL7_9FABA</name>
<evidence type="ECO:0000313" key="2">
    <source>
        <dbReference type="Proteomes" id="UP000634136"/>
    </source>
</evidence>
<protein>
    <submittedName>
        <fullName evidence="1">Uncharacterized protein</fullName>
    </submittedName>
</protein>
<evidence type="ECO:0000313" key="1">
    <source>
        <dbReference type="EMBL" id="KAF7823866.1"/>
    </source>
</evidence>
<dbReference type="EMBL" id="JAAIUW010000007">
    <property type="protein sequence ID" value="KAF7823866.1"/>
    <property type="molecule type" value="Genomic_DNA"/>
</dbReference>
<gene>
    <name evidence="1" type="ORF">G2W53_022010</name>
</gene>
<organism evidence="1 2">
    <name type="scientific">Senna tora</name>
    <dbReference type="NCBI Taxonomy" id="362788"/>
    <lineage>
        <taxon>Eukaryota</taxon>
        <taxon>Viridiplantae</taxon>
        <taxon>Streptophyta</taxon>
        <taxon>Embryophyta</taxon>
        <taxon>Tracheophyta</taxon>
        <taxon>Spermatophyta</taxon>
        <taxon>Magnoliopsida</taxon>
        <taxon>eudicotyledons</taxon>
        <taxon>Gunneridae</taxon>
        <taxon>Pentapetalae</taxon>
        <taxon>rosids</taxon>
        <taxon>fabids</taxon>
        <taxon>Fabales</taxon>
        <taxon>Fabaceae</taxon>
        <taxon>Caesalpinioideae</taxon>
        <taxon>Cassia clade</taxon>
        <taxon>Senna</taxon>
    </lineage>
</organism>
<proteinExistence type="predicted"/>